<evidence type="ECO:0000313" key="1">
    <source>
        <dbReference type="Proteomes" id="UP000887576"/>
    </source>
</evidence>
<accession>A0AC34Q6D9</accession>
<protein>
    <submittedName>
        <fullName evidence="2">J domain-containing protein</fullName>
    </submittedName>
</protein>
<name>A0AC34Q6D9_9BILA</name>
<sequence length="594" mass="68012">MPEIPRSLLETYSGGNLRYGIVIRSFGSARNEPSFDIVHRDGLFHIPANLLRFNKRWDSAYQRYFQQKRKVRHGSVVVFTALGSKQPFHDVSALEIVDGKNEQCFNYCTGLLQHYELPIWPHKLCKGVFNLRPDYFTTFKLVLESVQLTDEECTICEKQNSEHIGKVSCFLCRSRENYKREDYGDVQESPLKSYNVRKKDPIYNPELAQVQWQALMTGETEAVGKEHTAVDFYEILGVSRTASESEIKNAYRKLALKYHPDRNQGDLEAQEVFKRISIAYSVLSDPNRRRQYDVSGPGTSLSDFDGIDISELGSVGRFFGAMFHKLGVPIPTTISPKILSTARELTERKFNGVPVLQPAVPLSETVKTQDAKFFVVDMKSEYQKNGVMIRCRSTSGSKFKLVLFDRDGGVRMMEESQKKKSCTVADLFFVPFTKNNLSEFIPMKFYMEDRDTPISFHFLDALQTQGGHTLEDRQHLVAVYGDNFLQEGKFKITFLPIANSSTETVEAITSLEPDLMKKKEVMASFQQEYMDLKRRWEAAKERLKREDAEIGDMLKRRDSIYEILAKEAEAEFAPPPSEVAYQNKSGGFFGKFFG</sequence>
<reference evidence="2" key="1">
    <citation type="submission" date="2022-11" db="UniProtKB">
        <authorList>
            <consortium name="WormBaseParasite"/>
        </authorList>
    </citation>
    <scope>IDENTIFICATION</scope>
</reference>
<evidence type="ECO:0000313" key="2">
    <source>
        <dbReference type="WBParaSite" id="JU765_v2.g13276.t1"/>
    </source>
</evidence>
<proteinExistence type="predicted"/>
<dbReference type="WBParaSite" id="JU765_v2.g13276.t1">
    <property type="protein sequence ID" value="JU765_v2.g13276.t1"/>
    <property type="gene ID" value="JU765_v2.g13276"/>
</dbReference>
<organism evidence="1 2">
    <name type="scientific">Panagrolaimus sp. JU765</name>
    <dbReference type="NCBI Taxonomy" id="591449"/>
    <lineage>
        <taxon>Eukaryota</taxon>
        <taxon>Metazoa</taxon>
        <taxon>Ecdysozoa</taxon>
        <taxon>Nematoda</taxon>
        <taxon>Chromadorea</taxon>
        <taxon>Rhabditida</taxon>
        <taxon>Tylenchina</taxon>
        <taxon>Panagrolaimomorpha</taxon>
        <taxon>Panagrolaimoidea</taxon>
        <taxon>Panagrolaimidae</taxon>
        <taxon>Panagrolaimus</taxon>
    </lineage>
</organism>
<dbReference type="Proteomes" id="UP000887576">
    <property type="component" value="Unplaced"/>
</dbReference>